<comment type="caution">
    <text evidence="1">The sequence shown here is derived from an EMBL/GenBank/DDBJ whole genome shotgun (WGS) entry which is preliminary data.</text>
</comment>
<evidence type="ECO:0000313" key="2">
    <source>
        <dbReference type="Proteomes" id="UP001207468"/>
    </source>
</evidence>
<sequence>MSHVSEFFSSYPNFTLNPDAPPTREFARLRRLNHWEDGDEEYVEARERFADAVAEDFNVAYGTDINNIDHWHALCHILGVEPVPESISACRKAVKSKHVNLVDLVYHQDKVQVFPSIKALAKYSKKQGKIFPKDSAKAGGILRYLLRPILYGGSHSNT</sequence>
<evidence type="ECO:0000313" key="1">
    <source>
        <dbReference type="EMBL" id="KAI9446872.1"/>
    </source>
</evidence>
<keyword evidence="2" id="KW-1185">Reference proteome</keyword>
<dbReference type="Proteomes" id="UP001207468">
    <property type="component" value="Unassembled WGS sequence"/>
</dbReference>
<accession>A0ACC0TT48</accession>
<dbReference type="EMBL" id="JAGFNK010000631">
    <property type="protein sequence ID" value="KAI9446872.1"/>
    <property type="molecule type" value="Genomic_DNA"/>
</dbReference>
<gene>
    <name evidence="1" type="ORF">F5148DRAFT_988434</name>
</gene>
<name>A0ACC0TT48_9AGAM</name>
<proteinExistence type="predicted"/>
<organism evidence="1 2">
    <name type="scientific">Russula earlei</name>
    <dbReference type="NCBI Taxonomy" id="71964"/>
    <lineage>
        <taxon>Eukaryota</taxon>
        <taxon>Fungi</taxon>
        <taxon>Dikarya</taxon>
        <taxon>Basidiomycota</taxon>
        <taxon>Agaricomycotina</taxon>
        <taxon>Agaricomycetes</taxon>
        <taxon>Russulales</taxon>
        <taxon>Russulaceae</taxon>
        <taxon>Russula</taxon>
    </lineage>
</organism>
<reference evidence="1" key="1">
    <citation type="submission" date="2021-03" db="EMBL/GenBank/DDBJ databases">
        <title>Evolutionary priming and transition to the ectomycorrhizal habit in an iconic lineage of mushroom-forming fungi: is preadaptation a requirement?</title>
        <authorList>
            <consortium name="DOE Joint Genome Institute"/>
            <person name="Looney B.P."/>
            <person name="Miyauchi S."/>
            <person name="Morin E."/>
            <person name="Drula E."/>
            <person name="Courty P.E."/>
            <person name="Chicoki N."/>
            <person name="Fauchery L."/>
            <person name="Kohler A."/>
            <person name="Kuo A."/>
            <person name="LaButti K."/>
            <person name="Pangilinan J."/>
            <person name="Lipzen A."/>
            <person name="Riley R."/>
            <person name="Andreopoulos W."/>
            <person name="He G."/>
            <person name="Johnson J."/>
            <person name="Barry K.W."/>
            <person name="Grigoriev I.V."/>
            <person name="Nagy L."/>
            <person name="Hibbett D."/>
            <person name="Henrissat B."/>
            <person name="Matheny P.B."/>
            <person name="Labbe J."/>
            <person name="Martin A.F."/>
        </authorList>
    </citation>
    <scope>NUCLEOTIDE SEQUENCE</scope>
    <source>
        <strain evidence="1">BPL698</strain>
    </source>
</reference>
<protein>
    <submittedName>
        <fullName evidence="1">Uncharacterized protein</fullName>
    </submittedName>
</protein>